<proteinExistence type="predicted"/>
<dbReference type="InterPro" id="IPR045657">
    <property type="entry name" value="DUF6392"/>
</dbReference>
<dbReference type="EMBL" id="JARWAO010000004">
    <property type="protein sequence ID" value="MDR5896248.1"/>
    <property type="molecule type" value="Genomic_DNA"/>
</dbReference>
<evidence type="ECO:0000313" key="1">
    <source>
        <dbReference type="EMBL" id="MDR5896248.1"/>
    </source>
</evidence>
<comment type="caution">
    <text evidence="1">The sequence shown here is derived from an EMBL/GenBank/DDBJ whole genome shotgun (WGS) entry which is preliminary data.</text>
</comment>
<dbReference type="Proteomes" id="UP001269375">
    <property type="component" value="Unassembled WGS sequence"/>
</dbReference>
<reference evidence="1 2" key="1">
    <citation type="submission" date="2023-04" db="EMBL/GenBank/DDBJ databases">
        <title>A long-awaited taxogenomic arrangement of the family Halomonadaceae.</title>
        <authorList>
            <person name="De La Haba R."/>
            <person name="Chuvochina M."/>
            <person name="Wittouck S."/>
            <person name="Arahal D.R."/>
            <person name="Sanchez-Porro C."/>
            <person name="Hugenholtz P."/>
            <person name="Ventosa A."/>
        </authorList>
    </citation>
    <scope>NUCLEOTIDE SEQUENCE [LARGE SCALE GENOMIC DNA]</scope>
    <source>
        <strain evidence="1 2">DSM 22428</strain>
    </source>
</reference>
<sequence>MNTEADKLIEFAKSIGQQHQALVDGGVIEPKQLTKTFPDSEWSTYHAFEGVELTFWDETMALDRVLITVRARLKNGEEFSGSLPLGLNSTTSRSEAIGLFGDPIESQEAQPGPPPIGMIGPKDTFRIAITKRHHLRLILTYQAEKDCLATVLFRP</sequence>
<dbReference type="RefSeq" id="WP_251594749.1">
    <property type="nucleotide sequence ID" value="NZ_JAMLJI010000004.1"/>
</dbReference>
<gene>
    <name evidence="1" type="ORF">QC825_09205</name>
</gene>
<keyword evidence="2" id="KW-1185">Reference proteome</keyword>
<accession>A0ABU1GY31</accession>
<dbReference type="Pfam" id="PF19929">
    <property type="entry name" value="DUF6392"/>
    <property type="match status" value="1"/>
</dbReference>
<name>A0ABU1GY31_9GAMM</name>
<protein>
    <submittedName>
        <fullName evidence="1">DUF6392 family protein</fullName>
    </submittedName>
</protein>
<evidence type="ECO:0000313" key="2">
    <source>
        <dbReference type="Proteomes" id="UP001269375"/>
    </source>
</evidence>
<organism evidence="1 2">
    <name type="scientific">Larsenimonas suaedae</name>
    <dbReference type="NCBI Taxonomy" id="1851019"/>
    <lineage>
        <taxon>Bacteria</taxon>
        <taxon>Pseudomonadati</taxon>
        <taxon>Pseudomonadota</taxon>
        <taxon>Gammaproteobacteria</taxon>
        <taxon>Oceanospirillales</taxon>
        <taxon>Halomonadaceae</taxon>
        <taxon>Larsenimonas</taxon>
    </lineage>
</organism>